<evidence type="ECO:0008006" key="3">
    <source>
        <dbReference type="Google" id="ProtNLM"/>
    </source>
</evidence>
<proteinExistence type="predicted"/>
<dbReference type="SUPFAM" id="SSF50998">
    <property type="entry name" value="Quinoprotein alcohol dehydrogenase-like"/>
    <property type="match status" value="1"/>
</dbReference>
<evidence type="ECO:0000313" key="1">
    <source>
        <dbReference type="EMBL" id="WRY33175.1"/>
    </source>
</evidence>
<dbReference type="InterPro" id="IPR011047">
    <property type="entry name" value="Quinoprotein_ADH-like_sf"/>
</dbReference>
<dbReference type="Proteomes" id="UP001623290">
    <property type="component" value="Chromosome"/>
</dbReference>
<dbReference type="RefSeq" id="WP_406720545.1">
    <property type="nucleotide sequence ID" value="NZ_CP135443.1"/>
</dbReference>
<accession>A0ABZ1DXN0</accession>
<evidence type="ECO:0000313" key="2">
    <source>
        <dbReference type="Proteomes" id="UP001623290"/>
    </source>
</evidence>
<sequence length="325" mass="36061">MQPSNLRPFKASEEPEPLKQQLGYIYSPDRYYAVVRPEGAEPSDTEDKLLIRDDRFGAGIMQLDLDMRLPTALLSGRALPEGADAVLLTDDGYILMLRDGLMRVERIPGVAPENDDPTEWASCQTNTATVSDGKLFVSGSKGLIAVRDSVSSWAELHRYEEKAPTLMLDSLVVSKAGEILAAGSRDYEPTYLYSSDSRIWEEATLSGGFLTGAVSASDGNFLVLGSNGEIWLGHPKEGFKDIRPFEGSPEFDAVQSYKGKTYLSSAIEGLYVLEDGRLVQLNPFVGDQRFLIYSFDVHDDKLWMQGMNGFAMFDGESWTRIEVPW</sequence>
<name>A0ABZ1DXN0_9RHOB</name>
<keyword evidence="2" id="KW-1185">Reference proteome</keyword>
<gene>
    <name evidence="1" type="ORF">RPE78_10815</name>
</gene>
<protein>
    <recommendedName>
        <fullName evidence="3">PQQ-like domain-containing protein</fullName>
    </recommendedName>
</protein>
<dbReference type="EMBL" id="CP135443">
    <property type="protein sequence ID" value="WRY33175.1"/>
    <property type="molecule type" value="Genomic_DNA"/>
</dbReference>
<organism evidence="1 2">
    <name type="scientific">Thioclava litoralis</name>
    <dbReference type="NCBI Taxonomy" id="3076557"/>
    <lineage>
        <taxon>Bacteria</taxon>
        <taxon>Pseudomonadati</taxon>
        <taxon>Pseudomonadota</taxon>
        <taxon>Alphaproteobacteria</taxon>
        <taxon>Rhodobacterales</taxon>
        <taxon>Paracoccaceae</taxon>
        <taxon>Thioclava</taxon>
    </lineage>
</organism>
<reference evidence="1 2" key="1">
    <citation type="submission" date="2023-09" db="EMBL/GenBank/DDBJ databases">
        <title>Thioclava shenzhenensis sp. nov., a multidrug resistant bacteria-antagonizing species isolated from coastal seawater.</title>
        <authorList>
            <person name="Long M."/>
        </authorList>
    </citation>
    <scope>NUCLEOTIDE SEQUENCE [LARGE SCALE GENOMIC DNA]</scope>
    <source>
        <strain evidence="1 2">FTW29</strain>
    </source>
</reference>